<keyword evidence="6" id="KW-1185">Reference proteome</keyword>
<protein>
    <submittedName>
        <fullName evidence="5">Extracellular ligand-binding receptor</fullName>
    </submittedName>
</protein>
<evidence type="ECO:0000313" key="5">
    <source>
        <dbReference type="EMBL" id="GAD55720.1"/>
    </source>
</evidence>
<evidence type="ECO:0000256" key="1">
    <source>
        <dbReference type="ARBA" id="ARBA00010062"/>
    </source>
</evidence>
<dbReference type="PANTHER" id="PTHR30483">
    <property type="entry name" value="LEUCINE-SPECIFIC-BINDING PROTEIN"/>
    <property type="match status" value="1"/>
</dbReference>
<gene>
    <name evidence="5" type="ORF">MBELCI_1772</name>
</gene>
<accession>U2Z2X0</accession>
<sequence>MGRAALLAPLSGPQASIGQIMREAASLGGAVGGPGAEIDLRDAGTTEQSAVDAARQAVEAGAAMILGPLFSGQSRAVAQAVGRKVPVVSFSNDSAIAGGNLYVYGVTPLQSAKSVMGFAAARGLRRIAVVAPPGEFGTRSVAAAQAAAQGYGIALSEPVVTDSAESLAARLSAASGGQLPDAVYLPSVRGGFEAQAAAISAAGVQILGSDQWAAITPQRIPALQGAWFAAPDPIGFEAFAIALEERVETEAGIVAGLAFDAIEMARLLGRLGQQSAEGLQRPAGFSGVLGPYKILPSGLVERGLAVLKVADGATTLIGAPSV</sequence>
<dbReference type="Pfam" id="PF13458">
    <property type="entry name" value="Peripla_BP_6"/>
    <property type="match status" value="1"/>
</dbReference>
<dbReference type="InterPro" id="IPR028082">
    <property type="entry name" value="Peripla_BP_I"/>
</dbReference>
<evidence type="ECO:0000259" key="4">
    <source>
        <dbReference type="Pfam" id="PF13458"/>
    </source>
</evidence>
<dbReference type="PANTHER" id="PTHR30483:SF6">
    <property type="entry name" value="PERIPLASMIC BINDING PROTEIN OF ABC TRANSPORTER FOR NATURAL AMINO ACIDS"/>
    <property type="match status" value="1"/>
</dbReference>
<dbReference type="STRING" id="1337093.MBELCI_1772"/>
<dbReference type="AlphaFoldDB" id="U2Z2X0"/>
<keyword evidence="5" id="KW-0675">Receptor</keyword>
<dbReference type="InterPro" id="IPR028081">
    <property type="entry name" value="Leu-bd"/>
</dbReference>
<dbReference type="InterPro" id="IPR051010">
    <property type="entry name" value="BCAA_transport"/>
</dbReference>
<dbReference type="SUPFAM" id="SSF53822">
    <property type="entry name" value="Periplasmic binding protein-like I"/>
    <property type="match status" value="1"/>
</dbReference>
<dbReference type="GO" id="GO:0006865">
    <property type="term" value="P:amino acid transport"/>
    <property type="evidence" value="ECO:0007669"/>
    <property type="project" value="UniProtKB-KW"/>
</dbReference>
<keyword evidence="3" id="KW-0813">Transport</keyword>
<feature type="domain" description="Leucine-binding protein" evidence="4">
    <location>
        <begin position="5"/>
        <end position="272"/>
    </location>
</feature>
<dbReference type="CDD" id="cd06339">
    <property type="entry name" value="PBP1_YraM_LppC_lipoprotein-like"/>
    <property type="match status" value="1"/>
</dbReference>
<evidence type="ECO:0000313" key="6">
    <source>
        <dbReference type="Proteomes" id="UP000016566"/>
    </source>
</evidence>
<proteinExistence type="inferred from homology"/>
<organism evidence="5 6">
    <name type="scientific">Limimaricola cinnabarinus LL-001</name>
    <dbReference type="NCBI Taxonomy" id="1337093"/>
    <lineage>
        <taxon>Bacteria</taxon>
        <taxon>Pseudomonadati</taxon>
        <taxon>Pseudomonadota</taxon>
        <taxon>Alphaproteobacteria</taxon>
        <taxon>Rhodobacterales</taxon>
        <taxon>Paracoccaceae</taxon>
        <taxon>Limimaricola</taxon>
    </lineage>
</organism>
<dbReference type="Gene3D" id="3.40.50.2300">
    <property type="match status" value="2"/>
</dbReference>
<dbReference type="eggNOG" id="COG0683">
    <property type="taxonomic scope" value="Bacteria"/>
</dbReference>
<dbReference type="EMBL" id="BATB01000019">
    <property type="protein sequence ID" value="GAD55720.1"/>
    <property type="molecule type" value="Genomic_DNA"/>
</dbReference>
<keyword evidence="2" id="KW-0732">Signal</keyword>
<name>U2Z2X0_9RHOB</name>
<reference evidence="5" key="1">
    <citation type="journal article" date="2013" name="Genome Announc.">
        <title>Draft Genome Sequence of Loktanella cinnabarina LL-001T, Isolated from Deep-Sea Floor Sediment.</title>
        <authorList>
            <person name="Nishi S."/>
            <person name="Tsubouchi T."/>
            <person name="Takaki Y."/>
            <person name="Koyanagi R."/>
            <person name="Satoh N."/>
            <person name="Maruyama T."/>
            <person name="Hatada Y."/>
        </authorList>
    </citation>
    <scope>NUCLEOTIDE SEQUENCE [LARGE SCALE GENOMIC DNA]</scope>
    <source>
        <strain evidence="5">LL-001</strain>
    </source>
</reference>
<evidence type="ECO:0000256" key="2">
    <source>
        <dbReference type="ARBA" id="ARBA00022729"/>
    </source>
</evidence>
<evidence type="ECO:0000256" key="3">
    <source>
        <dbReference type="ARBA" id="ARBA00022970"/>
    </source>
</evidence>
<dbReference type="Proteomes" id="UP000016566">
    <property type="component" value="Unassembled WGS sequence"/>
</dbReference>
<comment type="caution">
    <text evidence="5">The sequence shown here is derived from an EMBL/GenBank/DDBJ whole genome shotgun (WGS) entry which is preliminary data.</text>
</comment>
<comment type="similarity">
    <text evidence="1">Belongs to the leucine-binding protein family.</text>
</comment>
<keyword evidence="3" id="KW-0029">Amino-acid transport</keyword>